<feature type="transmembrane region" description="Helical" evidence="6">
    <location>
        <begin position="301"/>
        <end position="322"/>
    </location>
</feature>
<evidence type="ECO:0000256" key="5">
    <source>
        <dbReference type="ARBA" id="ARBA00023136"/>
    </source>
</evidence>
<feature type="domain" description="ABC3 transporter permease C-terminal" evidence="7">
    <location>
        <begin position="648"/>
        <end position="763"/>
    </location>
</feature>
<dbReference type="EMBL" id="JACJIP010000023">
    <property type="protein sequence ID" value="MBA9086814.1"/>
    <property type="molecule type" value="Genomic_DNA"/>
</dbReference>
<feature type="transmembrane region" description="Helical" evidence="6">
    <location>
        <begin position="739"/>
        <end position="764"/>
    </location>
</feature>
<dbReference type="PANTHER" id="PTHR30287:SF2">
    <property type="entry name" value="BLL1001 PROTEIN"/>
    <property type="match status" value="1"/>
</dbReference>
<evidence type="ECO:0000256" key="6">
    <source>
        <dbReference type="SAM" id="Phobius"/>
    </source>
</evidence>
<dbReference type="InterPro" id="IPR003838">
    <property type="entry name" value="ABC3_permease_C"/>
</dbReference>
<dbReference type="PANTHER" id="PTHR30287">
    <property type="entry name" value="MEMBRANE COMPONENT OF PREDICTED ABC SUPERFAMILY METABOLITE UPTAKE TRANSPORTER"/>
    <property type="match status" value="1"/>
</dbReference>
<evidence type="ECO:0000256" key="1">
    <source>
        <dbReference type="ARBA" id="ARBA00004651"/>
    </source>
</evidence>
<dbReference type="Proteomes" id="UP000567067">
    <property type="component" value="Unassembled WGS sequence"/>
</dbReference>
<evidence type="ECO:0000313" key="9">
    <source>
        <dbReference type="Proteomes" id="UP000567067"/>
    </source>
</evidence>
<organism evidence="8 9">
    <name type="scientific">Fontibacillus solani</name>
    <dbReference type="NCBI Taxonomy" id="1572857"/>
    <lineage>
        <taxon>Bacteria</taxon>
        <taxon>Bacillati</taxon>
        <taxon>Bacillota</taxon>
        <taxon>Bacilli</taxon>
        <taxon>Bacillales</taxon>
        <taxon>Paenibacillaceae</taxon>
        <taxon>Fontibacillus</taxon>
    </lineage>
</organism>
<evidence type="ECO:0000256" key="4">
    <source>
        <dbReference type="ARBA" id="ARBA00022989"/>
    </source>
</evidence>
<comment type="caution">
    <text evidence="8">The sequence shown here is derived from an EMBL/GenBank/DDBJ whole genome shotgun (WGS) entry which is preliminary data.</text>
</comment>
<comment type="subcellular location">
    <subcellularLocation>
        <location evidence="1">Cell membrane</location>
        <topology evidence="1">Multi-pass membrane protein</topology>
    </subcellularLocation>
</comment>
<dbReference type="Pfam" id="PF02687">
    <property type="entry name" value="FtsX"/>
    <property type="match status" value="2"/>
</dbReference>
<evidence type="ECO:0000259" key="7">
    <source>
        <dbReference type="Pfam" id="PF02687"/>
    </source>
</evidence>
<protein>
    <submittedName>
        <fullName evidence="8">Putative ABC transport system permease protein</fullName>
    </submittedName>
</protein>
<reference evidence="8 9" key="1">
    <citation type="submission" date="2020-08" db="EMBL/GenBank/DDBJ databases">
        <title>Genomic Encyclopedia of Type Strains, Phase III (KMG-III): the genomes of soil and plant-associated and newly described type strains.</title>
        <authorList>
            <person name="Whitman W."/>
        </authorList>
    </citation>
    <scope>NUCLEOTIDE SEQUENCE [LARGE SCALE GENOMIC DNA]</scope>
    <source>
        <strain evidence="8 9">CECT 8693</strain>
    </source>
</reference>
<feature type="transmembrane region" description="Helical" evidence="6">
    <location>
        <begin position="418"/>
        <end position="435"/>
    </location>
</feature>
<keyword evidence="2" id="KW-1003">Cell membrane</keyword>
<dbReference type="GO" id="GO:0005886">
    <property type="term" value="C:plasma membrane"/>
    <property type="evidence" value="ECO:0007669"/>
    <property type="project" value="UniProtKB-SubCell"/>
</dbReference>
<feature type="transmembrane region" description="Helical" evidence="6">
    <location>
        <begin position="342"/>
        <end position="362"/>
    </location>
</feature>
<evidence type="ECO:0000313" key="8">
    <source>
        <dbReference type="EMBL" id="MBA9086814.1"/>
    </source>
</evidence>
<gene>
    <name evidence="8" type="ORF">FHR92_003294</name>
</gene>
<feature type="transmembrane region" description="Helical" evidence="6">
    <location>
        <begin position="700"/>
        <end position="727"/>
    </location>
</feature>
<evidence type="ECO:0000256" key="2">
    <source>
        <dbReference type="ARBA" id="ARBA00022475"/>
    </source>
</evidence>
<keyword evidence="9" id="KW-1185">Reference proteome</keyword>
<accession>A0A7W3SV90</accession>
<name>A0A7W3SV90_9BACL</name>
<proteinExistence type="predicted"/>
<evidence type="ECO:0000256" key="3">
    <source>
        <dbReference type="ARBA" id="ARBA00022692"/>
    </source>
</evidence>
<dbReference type="AlphaFoldDB" id="A0A7W3SV90"/>
<sequence>MYQKIIKNDIRKSKLITATITAFILVAAMLTALGASLTVNLFGAIDNMLHSAKSPHFMQMHTGDVDMEQLRSFADANENVEDYQVLEFLNIEGADIVIGDDSLAGSIQDNGLSVQGEKFDFLLNLNGEVIHPEGGEIYVPIYYMQEGNAALGDTVTIHGISFTVAGFLRDSIMNEAMVSSKRFLVSQADFERVREFGQLENLIEFRLAEDVSFPAFEATYLDSGLPANGPPAITYTQVKMINGITDGIMIAVLVLIGVLVIIVAFLCIRFTLLAKIEEDYKEIGVLKAVGMRVSQIKKLYLAKYGAIAGVACALGFLASLPLQTPFMQNIRLYMGESGSPLPGLLCGLLGATVICGGVMLYVNGVLRRFRKISAAQAVRFGASQEKSKSARIFRLSNNRLFSRNIFLGIKDVLSRKKLYVTMLMVLVISSFIMIVPQNISSTISAESFITYMGMGISDANIGVMRTQVEDVPGKAAEVADVLAEDKNVEKYALFTGMMLDRKADDGTMEKLRVAFGDYSAFPITYSKGRAPQSESELALSVLNAKDLEKTVGDEIILIVDGAEKHLTVCGIYSDVTNGGRTAQAVFDANNGDVLSVGIAVTFRDRQSVKAAISKYREQFPFAKVTGIDESIGQMLGSMRAAVKMTSVVATLATVLLTLLVTVLFLKMLVAKDRYPIAILKSMGFTGADIRRQYLTRSITVLALGVIIGTILANTLGELVGVAIVSSFGATTFHFAVNPWFVYLVSPLLITGCVVVATMLGISGIQALKISEHIKEA</sequence>
<feature type="transmembrane region" description="Helical" evidence="6">
    <location>
        <begin position="644"/>
        <end position="665"/>
    </location>
</feature>
<keyword evidence="3 6" id="KW-0812">Transmembrane</keyword>
<dbReference type="InterPro" id="IPR038766">
    <property type="entry name" value="Membrane_comp_ABC_pdt"/>
</dbReference>
<keyword evidence="4 6" id="KW-1133">Transmembrane helix</keyword>
<feature type="domain" description="ABC3 transporter permease C-terminal" evidence="7">
    <location>
        <begin position="255"/>
        <end position="359"/>
    </location>
</feature>
<keyword evidence="5 6" id="KW-0472">Membrane</keyword>
<feature type="transmembrane region" description="Helical" evidence="6">
    <location>
        <begin position="248"/>
        <end position="272"/>
    </location>
</feature>
<dbReference type="RefSeq" id="WP_182537247.1">
    <property type="nucleotide sequence ID" value="NZ_JACJIP010000023.1"/>
</dbReference>